<feature type="domain" description="MacB-like periplasmic core" evidence="9">
    <location>
        <begin position="21"/>
        <end position="248"/>
    </location>
</feature>
<proteinExistence type="inferred from homology"/>
<evidence type="ECO:0000313" key="11">
    <source>
        <dbReference type="Proteomes" id="UP001236507"/>
    </source>
</evidence>
<evidence type="ECO:0000313" key="10">
    <source>
        <dbReference type="EMBL" id="MDI9857656.1"/>
    </source>
</evidence>
<dbReference type="InterPro" id="IPR025857">
    <property type="entry name" value="MacB_PCD"/>
</dbReference>
<evidence type="ECO:0000256" key="2">
    <source>
        <dbReference type="ARBA" id="ARBA00022475"/>
    </source>
</evidence>
<dbReference type="RefSeq" id="WP_095163144.1">
    <property type="nucleotide sequence ID" value="NZ_JASHIF010000002.1"/>
</dbReference>
<keyword evidence="3 7" id="KW-0812">Transmembrane</keyword>
<evidence type="ECO:0000256" key="3">
    <source>
        <dbReference type="ARBA" id="ARBA00022692"/>
    </source>
</evidence>
<gene>
    <name evidence="10" type="ORF">QM524_00415</name>
</gene>
<evidence type="ECO:0000259" key="8">
    <source>
        <dbReference type="Pfam" id="PF02687"/>
    </source>
</evidence>
<dbReference type="InterPro" id="IPR003838">
    <property type="entry name" value="ABC3_permease_C"/>
</dbReference>
<dbReference type="PANTHER" id="PTHR30572">
    <property type="entry name" value="MEMBRANE COMPONENT OF TRANSPORTER-RELATED"/>
    <property type="match status" value="1"/>
</dbReference>
<comment type="similarity">
    <text evidence="6">Belongs to the ABC-4 integral membrane protein family.</text>
</comment>
<organism evidence="10 11">
    <name type="scientific">Flectobacillus roseus</name>
    <dbReference type="NCBI Taxonomy" id="502259"/>
    <lineage>
        <taxon>Bacteria</taxon>
        <taxon>Pseudomonadati</taxon>
        <taxon>Bacteroidota</taxon>
        <taxon>Cytophagia</taxon>
        <taxon>Cytophagales</taxon>
        <taxon>Flectobacillaceae</taxon>
        <taxon>Flectobacillus</taxon>
    </lineage>
</organism>
<evidence type="ECO:0000256" key="1">
    <source>
        <dbReference type="ARBA" id="ARBA00004651"/>
    </source>
</evidence>
<feature type="transmembrane region" description="Helical" evidence="7">
    <location>
        <begin position="333"/>
        <end position="356"/>
    </location>
</feature>
<dbReference type="Pfam" id="PF02687">
    <property type="entry name" value="FtsX"/>
    <property type="match status" value="1"/>
</dbReference>
<evidence type="ECO:0000256" key="5">
    <source>
        <dbReference type="ARBA" id="ARBA00023136"/>
    </source>
</evidence>
<reference evidence="10 11" key="1">
    <citation type="submission" date="2023-05" db="EMBL/GenBank/DDBJ databases">
        <title>Novel species of genus Flectobacillus isolated from stream in China.</title>
        <authorList>
            <person name="Lu H."/>
        </authorList>
    </citation>
    <scope>NUCLEOTIDE SEQUENCE [LARGE SCALE GENOMIC DNA]</scope>
    <source>
        <strain evidence="10 11">KCTC 42575</strain>
    </source>
</reference>
<evidence type="ECO:0000256" key="7">
    <source>
        <dbReference type="SAM" id="Phobius"/>
    </source>
</evidence>
<feature type="transmembrane region" description="Helical" evidence="7">
    <location>
        <begin position="21"/>
        <end position="42"/>
    </location>
</feature>
<keyword evidence="2" id="KW-1003">Cell membrane</keyword>
<feature type="domain" description="ABC3 transporter permease C-terminal" evidence="8">
    <location>
        <begin position="291"/>
        <end position="406"/>
    </location>
</feature>
<sequence length="413" mass="45138">MNFIENIREALRSIKGNMLRTVLTALIIAIGITSLVGILTAIDGIQSSVDNSFSGLGANSFDIRNRDVFRIRKEGEKERNYPPINYRQAKMYKALFGKQAIIGMKTNVTFNAEIKHESKKTNPNSRIIGTDENYLDMKGYKIASGRDFSSSDLERAANVCIVGVEVISQLFEKNINPLNQEITISGGKFKIVGLLEKKGSLMGGGDDRVVFVPLETGRKLSQGRSLTFDIVTSAPNIKDVENIMEEARGAMRIVRQDELGREDSFSIERSDSLVKQSESITGVLRIGGFGIGFITLLGAAIALMNIMMVSVTERTREIGIRKSLGATPRVIRLQFLIEAIVICVLGGLAGLILAIPIGNVIASGIMSGTSSFIVPWLWMFLGIAVCVFVGILSGFYPASKASKLDPIESLRYE</sequence>
<dbReference type="EMBL" id="JASHIF010000002">
    <property type="protein sequence ID" value="MDI9857656.1"/>
    <property type="molecule type" value="Genomic_DNA"/>
</dbReference>
<accession>A0ABT6Y2B8</accession>
<name>A0ABT6Y2B8_9BACT</name>
<keyword evidence="5 7" id="KW-0472">Membrane</keyword>
<comment type="caution">
    <text evidence="10">The sequence shown here is derived from an EMBL/GenBank/DDBJ whole genome shotgun (WGS) entry which is preliminary data.</text>
</comment>
<keyword evidence="4 7" id="KW-1133">Transmembrane helix</keyword>
<comment type="subcellular location">
    <subcellularLocation>
        <location evidence="1">Cell membrane</location>
        <topology evidence="1">Multi-pass membrane protein</topology>
    </subcellularLocation>
</comment>
<evidence type="ECO:0000256" key="4">
    <source>
        <dbReference type="ARBA" id="ARBA00022989"/>
    </source>
</evidence>
<protein>
    <submittedName>
        <fullName evidence="10">ABC transporter permease</fullName>
    </submittedName>
</protein>
<evidence type="ECO:0000259" key="9">
    <source>
        <dbReference type="Pfam" id="PF12704"/>
    </source>
</evidence>
<keyword evidence="11" id="KW-1185">Reference proteome</keyword>
<dbReference type="Pfam" id="PF12704">
    <property type="entry name" value="MacB_PCD"/>
    <property type="match status" value="1"/>
</dbReference>
<dbReference type="PANTHER" id="PTHR30572:SF4">
    <property type="entry name" value="ABC TRANSPORTER PERMEASE YTRF"/>
    <property type="match status" value="1"/>
</dbReference>
<feature type="transmembrane region" description="Helical" evidence="7">
    <location>
        <begin position="286"/>
        <end position="312"/>
    </location>
</feature>
<evidence type="ECO:0000256" key="6">
    <source>
        <dbReference type="ARBA" id="ARBA00038076"/>
    </source>
</evidence>
<dbReference type="InterPro" id="IPR050250">
    <property type="entry name" value="Macrolide_Exporter_MacB"/>
</dbReference>
<dbReference type="Proteomes" id="UP001236507">
    <property type="component" value="Unassembled WGS sequence"/>
</dbReference>
<feature type="transmembrane region" description="Helical" evidence="7">
    <location>
        <begin position="376"/>
        <end position="396"/>
    </location>
</feature>